<evidence type="ECO:0000313" key="2">
    <source>
        <dbReference type="EMBL" id="MDP2563481.1"/>
    </source>
</evidence>
<evidence type="ECO:0000256" key="1">
    <source>
        <dbReference type="SAM" id="Phobius"/>
    </source>
</evidence>
<dbReference type="Proteomes" id="UP001177212">
    <property type="component" value="Unassembled WGS sequence"/>
</dbReference>
<keyword evidence="1" id="KW-0472">Membrane</keyword>
<feature type="transmembrane region" description="Helical" evidence="1">
    <location>
        <begin position="28"/>
        <end position="45"/>
    </location>
</feature>
<accession>A0ABT9FAF1</accession>
<keyword evidence="1" id="KW-0812">Transmembrane</keyword>
<dbReference type="RefSeq" id="WP_305471022.1">
    <property type="nucleotide sequence ID" value="NZ_JAUYVT010000001.1"/>
</dbReference>
<name>A0ABT9FAF1_9GAMM</name>
<gene>
    <name evidence="2" type="ORF">Q8W34_02455</name>
</gene>
<protein>
    <recommendedName>
        <fullName evidence="4">Cardiolipin synthase N-terminal domain-containing protein</fullName>
    </recommendedName>
</protein>
<organism evidence="2 3">
    <name type="scientific">Pseudoalteromonas marina</name>
    <dbReference type="NCBI Taxonomy" id="267375"/>
    <lineage>
        <taxon>Bacteria</taxon>
        <taxon>Pseudomonadati</taxon>
        <taxon>Pseudomonadota</taxon>
        <taxon>Gammaproteobacteria</taxon>
        <taxon>Alteromonadales</taxon>
        <taxon>Pseudoalteromonadaceae</taxon>
        <taxon>Pseudoalteromonas</taxon>
    </lineage>
</organism>
<keyword evidence="1" id="KW-1133">Transmembrane helix</keyword>
<sequence>MWFVLLSSLFIPLMYLDTIQKGMPVKRWLVLSALLGPLAWFLFYVHYRRAWLRYVGVNTCMWRA</sequence>
<dbReference type="EMBL" id="JAUYVT010000001">
    <property type="protein sequence ID" value="MDP2563481.1"/>
    <property type="molecule type" value="Genomic_DNA"/>
</dbReference>
<reference evidence="2" key="1">
    <citation type="submission" date="2023-07" db="EMBL/GenBank/DDBJ databases">
        <title>Genome content predicts the carbon catabolic preferences of heterotrophic bacteria.</title>
        <authorList>
            <person name="Gralka M."/>
        </authorList>
    </citation>
    <scope>NUCLEOTIDE SEQUENCE</scope>
    <source>
        <strain evidence="2">4G09</strain>
    </source>
</reference>
<keyword evidence="3" id="KW-1185">Reference proteome</keyword>
<evidence type="ECO:0008006" key="4">
    <source>
        <dbReference type="Google" id="ProtNLM"/>
    </source>
</evidence>
<comment type="caution">
    <text evidence="2">The sequence shown here is derived from an EMBL/GenBank/DDBJ whole genome shotgun (WGS) entry which is preliminary data.</text>
</comment>
<evidence type="ECO:0000313" key="3">
    <source>
        <dbReference type="Proteomes" id="UP001177212"/>
    </source>
</evidence>
<proteinExistence type="predicted"/>